<protein>
    <recommendedName>
        <fullName evidence="1">F-box domain-containing protein</fullName>
    </recommendedName>
</protein>
<gene>
    <name evidence="2" type="ordered locus">AALP_Aa1g318500</name>
</gene>
<dbReference type="PANTHER" id="PTHR47590:SF1">
    <property type="entry name" value="F-BOX_KELCH-REPEAT PROTEIN SKIP25"/>
    <property type="match status" value="1"/>
</dbReference>
<feature type="domain" description="F-box" evidence="1">
    <location>
        <begin position="23"/>
        <end position="60"/>
    </location>
</feature>
<dbReference type="PANTHER" id="PTHR47590">
    <property type="entry name" value="F-BOX/KELCH-REPEAT PROTEIN SKIP25"/>
    <property type="match status" value="1"/>
</dbReference>
<dbReference type="InterPro" id="IPR011498">
    <property type="entry name" value="Kelch_2"/>
</dbReference>
<sequence>MAIAAAESPPPPSKRRRIEPSLIERLPDHISETILSLVNRPSLLSAVCTRWRRLIYSPEFPPFPSLHTLFFDSNSDQSRIRFMCYDPVSSKWDPLPPPPHDSPLNRILYRHPSYISFNLPIQCISVAGKLFVIAGSNRDLSPAITHPLIFDPITSTWSTGPKLRSPRRWCVTGAYDGVIYVASGISSQFSTTVAKSIEKLDLNRNLNREKLDQNRNNWEELREMRDSRFSREAIEAIGYKKKLLMVNVKGNAIKEGVIYDVVLDDWVSMPEEMLVGWRGPVTVTEEEKLYSVDESKGTVRIYEEEKKEWREIKVVRDGEEMLKGAMQVTTVAGKLCVVTGDGKIVVVDVTTEPARIWNVEVPNGLEPVSVHVLPRMNRPDIF</sequence>
<keyword evidence="3" id="KW-1185">Reference proteome</keyword>
<dbReference type="Gene3D" id="1.20.1280.50">
    <property type="match status" value="1"/>
</dbReference>
<dbReference type="OrthoDB" id="1899182at2759"/>
<name>A0A087HS05_ARAAL</name>
<dbReference type="OMA" id="PVAMERH"/>
<evidence type="ECO:0000313" key="3">
    <source>
        <dbReference type="Proteomes" id="UP000029120"/>
    </source>
</evidence>
<dbReference type="InterPro" id="IPR001810">
    <property type="entry name" value="F-box_dom"/>
</dbReference>
<proteinExistence type="predicted"/>
<evidence type="ECO:0000313" key="2">
    <source>
        <dbReference type="EMBL" id="KFK44907.1"/>
    </source>
</evidence>
<dbReference type="Gramene" id="KFK44907">
    <property type="protein sequence ID" value="KFK44907"/>
    <property type="gene ID" value="AALP_AA1G318500"/>
</dbReference>
<dbReference type="InterPro" id="IPR015915">
    <property type="entry name" value="Kelch-typ_b-propeller"/>
</dbReference>
<dbReference type="SUPFAM" id="SSF81383">
    <property type="entry name" value="F-box domain"/>
    <property type="match status" value="1"/>
</dbReference>
<dbReference type="Proteomes" id="UP000029120">
    <property type="component" value="Chromosome 1"/>
</dbReference>
<dbReference type="InterPro" id="IPR036047">
    <property type="entry name" value="F-box-like_dom_sf"/>
</dbReference>
<dbReference type="Gene3D" id="2.120.10.80">
    <property type="entry name" value="Kelch-type beta propeller"/>
    <property type="match status" value="1"/>
</dbReference>
<reference evidence="3" key="1">
    <citation type="journal article" date="2015" name="Nat. Plants">
        <title>Genome expansion of Arabis alpina linked with retrotransposition and reduced symmetric DNA methylation.</title>
        <authorList>
            <person name="Willing E.M."/>
            <person name="Rawat V."/>
            <person name="Mandakova T."/>
            <person name="Maumus F."/>
            <person name="James G.V."/>
            <person name="Nordstroem K.J."/>
            <person name="Becker C."/>
            <person name="Warthmann N."/>
            <person name="Chica C."/>
            <person name="Szarzynska B."/>
            <person name="Zytnicki M."/>
            <person name="Albani M.C."/>
            <person name="Kiefer C."/>
            <person name="Bergonzi S."/>
            <person name="Castaings L."/>
            <person name="Mateos J.L."/>
            <person name="Berns M.C."/>
            <person name="Bujdoso N."/>
            <person name="Piofczyk T."/>
            <person name="de Lorenzo L."/>
            <person name="Barrero-Sicilia C."/>
            <person name="Mateos I."/>
            <person name="Piednoel M."/>
            <person name="Hagmann J."/>
            <person name="Chen-Min-Tao R."/>
            <person name="Iglesias-Fernandez R."/>
            <person name="Schuster S.C."/>
            <person name="Alonso-Blanco C."/>
            <person name="Roudier F."/>
            <person name="Carbonero P."/>
            <person name="Paz-Ares J."/>
            <person name="Davis S.J."/>
            <person name="Pecinka A."/>
            <person name="Quesneville H."/>
            <person name="Colot V."/>
            <person name="Lysak M.A."/>
            <person name="Weigel D."/>
            <person name="Coupland G."/>
            <person name="Schneeberger K."/>
        </authorList>
    </citation>
    <scope>NUCLEOTIDE SEQUENCE [LARGE SCALE GENOMIC DNA]</scope>
    <source>
        <strain evidence="3">cv. Pajares</strain>
    </source>
</reference>
<dbReference type="Pfam" id="PF00646">
    <property type="entry name" value="F-box"/>
    <property type="match status" value="1"/>
</dbReference>
<evidence type="ECO:0000259" key="1">
    <source>
        <dbReference type="Pfam" id="PF00646"/>
    </source>
</evidence>
<organism evidence="2 3">
    <name type="scientific">Arabis alpina</name>
    <name type="common">Alpine rock-cress</name>
    <dbReference type="NCBI Taxonomy" id="50452"/>
    <lineage>
        <taxon>Eukaryota</taxon>
        <taxon>Viridiplantae</taxon>
        <taxon>Streptophyta</taxon>
        <taxon>Embryophyta</taxon>
        <taxon>Tracheophyta</taxon>
        <taxon>Spermatophyta</taxon>
        <taxon>Magnoliopsida</taxon>
        <taxon>eudicotyledons</taxon>
        <taxon>Gunneridae</taxon>
        <taxon>Pentapetalae</taxon>
        <taxon>rosids</taxon>
        <taxon>malvids</taxon>
        <taxon>Brassicales</taxon>
        <taxon>Brassicaceae</taxon>
        <taxon>Arabideae</taxon>
        <taxon>Arabis</taxon>
    </lineage>
</organism>
<dbReference type="AlphaFoldDB" id="A0A087HS05"/>
<dbReference type="EMBL" id="CM002869">
    <property type="protein sequence ID" value="KFK44907.1"/>
    <property type="molecule type" value="Genomic_DNA"/>
</dbReference>
<dbReference type="eggNOG" id="KOG1072">
    <property type="taxonomic scope" value="Eukaryota"/>
</dbReference>
<accession>A0A087HS05</accession>
<dbReference type="Pfam" id="PF07646">
    <property type="entry name" value="Kelch_2"/>
    <property type="match status" value="1"/>
</dbReference>
<dbReference type="SUPFAM" id="SSF117281">
    <property type="entry name" value="Kelch motif"/>
    <property type="match status" value="1"/>
</dbReference>